<evidence type="ECO:0000256" key="1">
    <source>
        <dbReference type="RuleBase" id="RU003425"/>
    </source>
</evidence>
<reference evidence="4 5" key="1">
    <citation type="submission" date="2018-11" db="EMBL/GenBank/DDBJ databases">
        <authorList>
            <consortium name="Pathogen Informatics"/>
        </authorList>
    </citation>
    <scope>NUCLEOTIDE SEQUENCE [LARGE SCALE GENOMIC DNA]</scope>
</reference>
<dbReference type="Proteomes" id="UP000050761">
    <property type="component" value="Unassembled WGS sequence"/>
</dbReference>
<dbReference type="PANTHER" id="PTHR22947">
    <property type="entry name" value="MAJOR SPERM PROTEIN"/>
    <property type="match status" value="1"/>
</dbReference>
<comment type="function">
    <text evidence="1">Central component in molecular interactions underlying sperm crawling. Forms an extensive filament system that extends from sperm villipoda, along the leading edge of the pseudopod.</text>
</comment>
<keyword evidence="1" id="KW-0963">Cytoplasm</keyword>
<dbReference type="PROSITE" id="PS50202">
    <property type="entry name" value="MSP"/>
    <property type="match status" value="1"/>
</dbReference>
<dbReference type="SUPFAM" id="SSF49354">
    <property type="entry name" value="PapD-like"/>
    <property type="match status" value="1"/>
</dbReference>
<feature type="compositionally biased region" description="Pro residues" evidence="2">
    <location>
        <begin position="218"/>
        <end position="231"/>
    </location>
</feature>
<dbReference type="Gene3D" id="2.60.40.10">
    <property type="entry name" value="Immunoglobulins"/>
    <property type="match status" value="1"/>
</dbReference>
<feature type="compositionally biased region" description="Low complexity" evidence="2">
    <location>
        <begin position="268"/>
        <end position="285"/>
    </location>
</feature>
<dbReference type="EMBL" id="UZAH01002756">
    <property type="protein sequence ID" value="VDO22945.1"/>
    <property type="molecule type" value="Genomic_DNA"/>
</dbReference>
<keyword evidence="1" id="KW-0206">Cytoskeleton</keyword>
<dbReference type="PANTHER" id="PTHR22947:SF7">
    <property type="entry name" value="MSP DOMAIN-CONTAINING PROTEIN-RELATED"/>
    <property type="match status" value="1"/>
</dbReference>
<evidence type="ECO:0000313" key="5">
    <source>
        <dbReference type="Proteomes" id="UP000050761"/>
    </source>
</evidence>
<protein>
    <recommendedName>
        <fullName evidence="1">Major sperm protein</fullName>
    </recommendedName>
</protein>
<gene>
    <name evidence="4" type="ORF">HPBE_LOCUS2077</name>
</gene>
<accession>A0A183F7D3</accession>
<sequence>MVVWCVFNFQPMMSTSAATLHEYSRDFFPFRGNVTMDPPQATFAASGGKTSLTLLNAGENRIVFKVRCSNIKDYRINPVFGFVDLIGNTPIEVIRLPGPAKEDKIVIQFAQAPADAKDAMAAFKKVSATSLQQITVPLTATGPGGAAPAPAPAAATPGAAASAAAAAKKPATTPPPPAPAAAQPKPPVVGAGAPPKPPAPATPAAAQAKPPVAGTGAPKPPTPTTPPPANPPAAATPKPNVAAAAPPPVPKPAAQPAAATPKVPPPAVATTPGKTPAPPGGVAKK</sequence>
<feature type="compositionally biased region" description="Low complexity" evidence="2">
    <location>
        <begin position="232"/>
        <end position="244"/>
    </location>
</feature>
<feature type="compositionally biased region" description="Low complexity" evidence="2">
    <location>
        <begin position="160"/>
        <end position="171"/>
    </location>
</feature>
<evidence type="ECO:0000313" key="4">
    <source>
        <dbReference type="EMBL" id="VDO22945.1"/>
    </source>
</evidence>
<dbReference type="WBParaSite" id="HPBE_0000207501-mRNA-1">
    <property type="protein sequence ID" value="HPBE_0000207501-mRNA-1"/>
    <property type="gene ID" value="HPBE_0000207501"/>
</dbReference>
<feature type="region of interest" description="Disordered" evidence="2">
    <location>
        <begin position="160"/>
        <end position="285"/>
    </location>
</feature>
<feature type="domain" description="MSP" evidence="3">
    <location>
        <begin position="33"/>
        <end position="141"/>
    </location>
</feature>
<accession>A0A3P7XB91</accession>
<dbReference type="OrthoDB" id="264603at2759"/>
<reference evidence="6" key="2">
    <citation type="submission" date="2019-09" db="UniProtKB">
        <authorList>
            <consortium name="WormBaseParasite"/>
        </authorList>
    </citation>
    <scope>IDENTIFICATION</scope>
</reference>
<feature type="compositionally biased region" description="Low complexity" evidence="2">
    <location>
        <begin position="202"/>
        <end position="217"/>
    </location>
</feature>
<feature type="compositionally biased region" description="Pro residues" evidence="2">
    <location>
        <begin position="172"/>
        <end position="187"/>
    </location>
</feature>
<name>A0A183F7D3_HELPZ</name>
<dbReference type="InterPro" id="IPR013783">
    <property type="entry name" value="Ig-like_fold"/>
</dbReference>
<dbReference type="InterPro" id="IPR051774">
    <property type="entry name" value="Sperm-specific_class_P"/>
</dbReference>
<dbReference type="InterPro" id="IPR008962">
    <property type="entry name" value="PapD-like_sf"/>
</dbReference>
<organism evidence="5 6">
    <name type="scientific">Heligmosomoides polygyrus</name>
    <name type="common">Parasitic roundworm</name>
    <dbReference type="NCBI Taxonomy" id="6339"/>
    <lineage>
        <taxon>Eukaryota</taxon>
        <taxon>Metazoa</taxon>
        <taxon>Ecdysozoa</taxon>
        <taxon>Nematoda</taxon>
        <taxon>Chromadorea</taxon>
        <taxon>Rhabditida</taxon>
        <taxon>Rhabditina</taxon>
        <taxon>Rhabditomorpha</taxon>
        <taxon>Strongyloidea</taxon>
        <taxon>Heligmosomidae</taxon>
        <taxon>Heligmosomoides</taxon>
    </lineage>
</organism>
<proteinExistence type="predicted"/>
<dbReference type="PRINTS" id="PR01217">
    <property type="entry name" value="PRICHEXTENSN"/>
</dbReference>
<evidence type="ECO:0000256" key="2">
    <source>
        <dbReference type="SAM" id="MobiDB-lite"/>
    </source>
</evidence>
<evidence type="ECO:0000259" key="3">
    <source>
        <dbReference type="PROSITE" id="PS50202"/>
    </source>
</evidence>
<dbReference type="AlphaFoldDB" id="A0A183F7D3"/>
<evidence type="ECO:0000313" key="6">
    <source>
        <dbReference type="WBParaSite" id="HPBE_0000207501-mRNA-1"/>
    </source>
</evidence>
<keyword evidence="5" id="KW-1185">Reference proteome</keyword>
<dbReference type="Pfam" id="PF00635">
    <property type="entry name" value="Motile_Sperm"/>
    <property type="match status" value="1"/>
</dbReference>
<dbReference type="InterPro" id="IPR000535">
    <property type="entry name" value="MSP_dom"/>
</dbReference>